<feature type="transmembrane region" description="Helical" evidence="5">
    <location>
        <begin position="90"/>
        <end position="123"/>
    </location>
</feature>
<evidence type="ECO:0000256" key="3">
    <source>
        <dbReference type="ARBA" id="ARBA00022989"/>
    </source>
</evidence>
<sequence>MDRKYLLKSAIKVARFSRILAKAIDLFIVLVLSLFLYPIGILFSIVYLTFADAIQNGQSVGKKFIGFRVISLVDGTPCSLKQSFVRNLPFIIPLIFAIIPVLGWFMAVIIGIPMVGIELYLLYKLDSGHRLGDVMADTTVMANDDTMLAIKKRQANWFEDQGTPT</sequence>
<keyword evidence="3 5" id="KW-1133">Transmembrane helix</keyword>
<dbReference type="InterPro" id="IPR010432">
    <property type="entry name" value="RDD"/>
</dbReference>
<comment type="caution">
    <text evidence="7">The sequence shown here is derived from an EMBL/GenBank/DDBJ whole genome shotgun (WGS) entry which is preliminary data.</text>
</comment>
<dbReference type="Proteomes" id="UP000443582">
    <property type="component" value="Unassembled WGS sequence"/>
</dbReference>
<evidence type="ECO:0000256" key="1">
    <source>
        <dbReference type="ARBA" id="ARBA00004141"/>
    </source>
</evidence>
<accession>A0ABY0ILG3</accession>
<comment type="subcellular location">
    <subcellularLocation>
        <location evidence="1">Membrane</location>
        <topology evidence="1">Multi-pass membrane protein</topology>
    </subcellularLocation>
</comment>
<evidence type="ECO:0000259" key="6">
    <source>
        <dbReference type="Pfam" id="PF06271"/>
    </source>
</evidence>
<feature type="domain" description="RDD" evidence="6">
    <location>
        <begin position="37"/>
        <end position="117"/>
    </location>
</feature>
<keyword evidence="2 5" id="KW-0812">Transmembrane</keyword>
<protein>
    <recommendedName>
        <fullName evidence="6">RDD domain-containing protein</fullName>
    </recommendedName>
</protein>
<keyword evidence="8" id="KW-1185">Reference proteome</keyword>
<evidence type="ECO:0000256" key="2">
    <source>
        <dbReference type="ARBA" id="ARBA00022692"/>
    </source>
</evidence>
<evidence type="ECO:0000256" key="5">
    <source>
        <dbReference type="SAM" id="Phobius"/>
    </source>
</evidence>
<evidence type="ECO:0000313" key="7">
    <source>
        <dbReference type="EMBL" id="RZF22117.1"/>
    </source>
</evidence>
<keyword evidence="4 5" id="KW-0472">Membrane</keyword>
<dbReference type="PANTHER" id="PTHR38480">
    <property type="entry name" value="SLR0254 PROTEIN"/>
    <property type="match status" value="1"/>
</dbReference>
<dbReference type="RefSeq" id="WP_115362174.1">
    <property type="nucleotide sequence ID" value="NZ_QDKL01000002.1"/>
</dbReference>
<gene>
    <name evidence="7" type="ORF">DAY19_10570</name>
</gene>
<organism evidence="7 8">
    <name type="scientific">Halobacteriovorax vibrionivorans</name>
    <dbReference type="NCBI Taxonomy" id="2152716"/>
    <lineage>
        <taxon>Bacteria</taxon>
        <taxon>Pseudomonadati</taxon>
        <taxon>Bdellovibrionota</taxon>
        <taxon>Bacteriovoracia</taxon>
        <taxon>Bacteriovoracales</taxon>
        <taxon>Halobacteriovoraceae</taxon>
        <taxon>Halobacteriovorax</taxon>
    </lineage>
</organism>
<dbReference type="EMBL" id="QDKL01000002">
    <property type="protein sequence ID" value="RZF22117.1"/>
    <property type="molecule type" value="Genomic_DNA"/>
</dbReference>
<proteinExistence type="predicted"/>
<feature type="transmembrane region" description="Helical" evidence="5">
    <location>
        <begin position="20"/>
        <end position="50"/>
    </location>
</feature>
<dbReference type="Pfam" id="PF06271">
    <property type="entry name" value="RDD"/>
    <property type="match status" value="1"/>
</dbReference>
<name>A0ABY0ILG3_9BACT</name>
<reference evidence="8" key="1">
    <citation type="journal article" date="2019" name="Int. J. Syst. Evol. Microbiol.">
        <title>Halobacteriovorax valvorus sp. nov., a novel prokaryotic predator isolated from coastal seawater of China.</title>
        <authorList>
            <person name="Chen M.-X."/>
        </authorList>
    </citation>
    <scope>NUCLEOTIDE SEQUENCE [LARGE SCALE GENOMIC DNA]</scope>
    <source>
        <strain evidence="8">BL9</strain>
    </source>
</reference>
<evidence type="ECO:0000313" key="8">
    <source>
        <dbReference type="Proteomes" id="UP000443582"/>
    </source>
</evidence>
<dbReference type="PANTHER" id="PTHR38480:SF1">
    <property type="entry name" value="SLR0254 PROTEIN"/>
    <property type="match status" value="1"/>
</dbReference>
<evidence type="ECO:0000256" key="4">
    <source>
        <dbReference type="ARBA" id="ARBA00023136"/>
    </source>
</evidence>